<comment type="similarity">
    <text evidence="1">Belongs to the P-Pant transferase superfamily. Gsp/Sfp/HetI/AcpT family.</text>
</comment>
<accession>A0A8B2U4C0</accession>
<feature type="domain" description="4'-phosphopantetheinyl transferase" evidence="3">
    <location>
        <begin position="109"/>
        <end position="193"/>
    </location>
</feature>
<dbReference type="Pfam" id="PF01648">
    <property type="entry name" value="ACPS"/>
    <property type="match status" value="1"/>
</dbReference>
<dbReference type="PANTHER" id="PTHR12215">
    <property type="entry name" value="PHOSPHOPANTETHEINE TRANSFERASE"/>
    <property type="match status" value="1"/>
</dbReference>
<dbReference type="GO" id="GO:0019878">
    <property type="term" value="P:lysine biosynthetic process via aminoadipic acid"/>
    <property type="evidence" value="ECO:0007669"/>
    <property type="project" value="TreeGrafter"/>
</dbReference>
<sequence>MTTLIAWGNIHTPFPFHDIPADLIPANLLTLSDGNPRIQQRWQCRRLAHFLLWQLLKTAEKPTALLGQISRTKSDRPQFPPSELDFNISHSGDWVAVILHISPPGEKSAVGIDIESPSKERPYLALLEHFASAEEIDWFQQQTESQSAFYRIWCLREAVLKSQGAGIAKLSEVTHQPETLHIFSAHCPRGQLCFTNELPFYLAYFVNQAPIKSPYFWAWNGEHLQPQRLEHKIHYNVNN</sequence>
<dbReference type="PANTHER" id="PTHR12215:SF10">
    <property type="entry name" value="L-AMINOADIPATE-SEMIALDEHYDE DEHYDROGENASE-PHOSPHOPANTETHEINYL TRANSFERASE"/>
    <property type="match status" value="1"/>
</dbReference>
<dbReference type="InterPro" id="IPR050559">
    <property type="entry name" value="P-Pant_transferase_sf"/>
</dbReference>
<dbReference type="SUPFAM" id="SSF56214">
    <property type="entry name" value="4'-phosphopantetheinyl transferase"/>
    <property type="match status" value="2"/>
</dbReference>
<reference evidence="4 5" key="1">
    <citation type="submission" date="2018-05" db="EMBL/GenBank/DDBJ databases">
        <title>Draft Genome Sequences for a Diverse set of 7 Haemophilus Species.</title>
        <authorList>
            <person name="Nichols M."/>
            <person name="Topaz N."/>
            <person name="Wang X."/>
            <person name="Wang X."/>
            <person name="Boxrud D."/>
        </authorList>
    </citation>
    <scope>NUCLEOTIDE SEQUENCE [LARGE SCALE GENOMIC DNA]</scope>
    <source>
        <strain evidence="4 5">C2001002503</strain>
    </source>
</reference>
<comment type="caution">
    <text evidence="4">The sequence shown here is derived from an EMBL/GenBank/DDBJ whole genome shotgun (WGS) entry which is preliminary data.</text>
</comment>
<dbReference type="GO" id="GO:0000287">
    <property type="term" value="F:magnesium ion binding"/>
    <property type="evidence" value="ECO:0007669"/>
    <property type="project" value="InterPro"/>
</dbReference>
<dbReference type="AlphaFoldDB" id="A0A8B2U4C0"/>
<name>A0A8B2U4C0_9PAST</name>
<dbReference type="Gene3D" id="3.90.470.20">
    <property type="entry name" value="4'-phosphopantetheinyl transferase domain"/>
    <property type="match status" value="1"/>
</dbReference>
<dbReference type="InterPro" id="IPR008278">
    <property type="entry name" value="4-PPantetheinyl_Trfase_dom"/>
</dbReference>
<dbReference type="Proteomes" id="UP000253998">
    <property type="component" value="Unassembled WGS sequence"/>
</dbReference>
<organism evidence="4 5">
    <name type="scientific">Aggregatibacter segnis</name>
    <dbReference type="NCBI Taxonomy" id="739"/>
    <lineage>
        <taxon>Bacteria</taxon>
        <taxon>Pseudomonadati</taxon>
        <taxon>Pseudomonadota</taxon>
        <taxon>Gammaproteobacteria</taxon>
        <taxon>Pasteurellales</taxon>
        <taxon>Pasteurellaceae</taxon>
        <taxon>Aggregatibacter</taxon>
    </lineage>
</organism>
<keyword evidence="2 4" id="KW-0808">Transferase</keyword>
<gene>
    <name evidence="4" type="ORF">DPV83_06125</name>
</gene>
<dbReference type="GO" id="GO:0005829">
    <property type="term" value="C:cytosol"/>
    <property type="evidence" value="ECO:0007669"/>
    <property type="project" value="TreeGrafter"/>
</dbReference>
<dbReference type="EMBL" id="QEPM01000003">
    <property type="protein sequence ID" value="RDE71267.1"/>
    <property type="molecule type" value="Genomic_DNA"/>
</dbReference>
<dbReference type="RefSeq" id="WP_111295883.1">
    <property type="nucleotide sequence ID" value="NZ_CAUTCU010000013.1"/>
</dbReference>
<proteinExistence type="inferred from homology"/>
<evidence type="ECO:0000259" key="3">
    <source>
        <dbReference type="Pfam" id="PF01648"/>
    </source>
</evidence>
<dbReference type="InterPro" id="IPR037143">
    <property type="entry name" value="4-PPantetheinyl_Trfase_dom_sf"/>
</dbReference>
<evidence type="ECO:0000313" key="4">
    <source>
        <dbReference type="EMBL" id="RDE71267.1"/>
    </source>
</evidence>
<protein>
    <submittedName>
        <fullName evidence="4">4'-phosphopantetheinyl transferase</fullName>
    </submittedName>
</protein>
<dbReference type="GO" id="GO:0008897">
    <property type="term" value="F:holo-[acyl-carrier-protein] synthase activity"/>
    <property type="evidence" value="ECO:0007669"/>
    <property type="project" value="InterPro"/>
</dbReference>
<evidence type="ECO:0000313" key="5">
    <source>
        <dbReference type="Proteomes" id="UP000253998"/>
    </source>
</evidence>
<evidence type="ECO:0000256" key="1">
    <source>
        <dbReference type="ARBA" id="ARBA00010990"/>
    </source>
</evidence>
<evidence type="ECO:0000256" key="2">
    <source>
        <dbReference type="ARBA" id="ARBA00022679"/>
    </source>
</evidence>